<keyword evidence="1" id="KW-0472">Membrane</keyword>
<dbReference type="Proteomes" id="UP000825434">
    <property type="component" value="Chromosome 2"/>
</dbReference>
<keyword evidence="4" id="KW-1185">Reference proteome</keyword>
<feature type="signal peptide" evidence="2">
    <location>
        <begin position="1"/>
        <end position="18"/>
    </location>
</feature>
<sequence length="227" mass="25241">MAFSKVLISLTTAALAAASSTEVTGNEPVENTHYLKNFLYVLGGVFIGVGASTIYHGHQRNARAKDQQFDPARDHFSQGGILYFFENPDIWPLYGSIIVPQTVFTLGIYAVMYLSVYPLYALLSFLAFGPFGVVSSFFTVLQYSNMMSNFLISMVFMPGVRDMVFDAVLSREGQADMVLQMKIRRKTTKATKAEKAKAVAMFFVDKLPRIILHEILILLVGMIPSPL</sequence>
<keyword evidence="1" id="KW-0812">Transmembrane</keyword>
<organism evidence="3 4">
    <name type="scientific">Candidozyma haemuli</name>
    <dbReference type="NCBI Taxonomy" id="45357"/>
    <lineage>
        <taxon>Eukaryota</taxon>
        <taxon>Fungi</taxon>
        <taxon>Dikarya</taxon>
        <taxon>Ascomycota</taxon>
        <taxon>Saccharomycotina</taxon>
        <taxon>Pichiomycetes</taxon>
        <taxon>Metschnikowiaceae</taxon>
        <taxon>Candidozyma</taxon>
    </lineage>
</organism>
<gene>
    <name evidence="3" type="ORF">CA3LBN_001640</name>
</gene>
<evidence type="ECO:0000256" key="1">
    <source>
        <dbReference type="SAM" id="Phobius"/>
    </source>
</evidence>
<name>A0ABX8I2A6_9ASCO</name>
<feature type="chain" id="PRO_5046445046" evidence="2">
    <location>
        <begin position="19"/>
        <end position="227"/>
    </location>
</feature>
<accession>A0ABX8I2A6</accession>
<proteinExistence type="predicted"/>
<dbReference type="EMBL" id="CP076662">
    <property type="protein sequence ID" value="QWU87375.1"/>
    <property type="molecule type" value="Genomic_DNA"/>
</dbReference>
<evidence type="ECO:0000256" key="2">
    <source>
        <dbReference type="SAM" id="SignalP"/>
    </source>
</evidence>
<dbReference type="PANTHER" id="PTHR34292:SF2">
    <property type="entry name" value="OUTER SPORE WALL PROTEIN LDS1"/>
    <property type="match status" value="1"/>
</dbReference>
<evidence type="ECO:0000313" key="4">
    <source>
        <dbReference type="Proteomes" id="UP000825434"/>
    </source>
</evidence>
<protein>
    <submittedName>
        <fullName evidence="3">Uncharacterized protein</fullName>
    </submittedName>
</protein>
<dbReference type="PANTHER" id="PTHR34292">
    <property type="entry name" value="OUTER SPORE WALL PROTEIN LDS1"/>
    <property type="match status" value="1"/>
</dbReference>
<feature type="transmembrane region" description="Helical" evidence="1">
    <location>
        <begin position="37"/>
        <end position="55"/>
    </location>
</feature>
<keyword evidence="2" id="KW-0732">Signal</keyword>
<feature type="transmembrane region" description="Helical" evidence="1">
    <location>
        <begin position="119"/>
        <end position="141"/>
    </location>
</feature>
<keyword evidence="1" id="KW-1133">Transmembrane helix</keyword>
<dbReference type="InterPro" id="IPR052786">
    <property type="entry name" value="Spore_wall_assembly"/>
</dbReference>
<evidence type="ECO:0000313" key="3">
    <source>
        <dbReference type="EMBL" id="QWU87375.1"/>
    </source>
</evidence>
<reference evidence="3 4" key="1">
    <citation type="submission" date="2021-06" db="EMBL/GenBank/DDBJ databases">
        <title>Candida outbreak in Lebanon.</title>
        <authorList>
            <person name="Finianos M."/>
        </authorList>
    </citation>
    <scope>NUCLEOTIDE SEQUENCE [LARGE SCALE GENOMIC DNA]</scope>
    <source>
        <strain evidence="3">CA3LBN</strain>
    </source>
</reference>
<feature type="transmembrane region" description="Helical" evidence="1">
    <location>
        <begin position="91"/>
        <end position="113"/>
    </location>
</feature>